<sequence length="150" mass="16187">MQQPLDTILTPERTACQVPGVSKKRLFETIAHIISEDQISLSYDEIFAQLIAREKLGSTGLGLGIAIPHSRIDNCTQPLGTLVTLDEAIDFDAPDGQPVDLVFALLVPSEAHQQHLDTLAQIARKFSDADFCKRLRGAADASALHALATG</sequence>
<dbReference type="PANTHER" id="PTHR47738:SF1">
    <property type="entry name" value="NITROGEN REGULATORY PROTEIN"/>
    <property type="match status" value="1"/>
</dbReference>
<dbReference type="SUPFAM" id="SSF55804">
    <property type="entry name" value="Phoshotransferase/anion transport protein"/>
    <property type="match status" value="1"/>
</dbReference>
<dbReference type="InterPro" id="IPR016152">
    <property type="entry name" value="PTrfase/Anion_transptr"/>
</dbReference>
<dbReference type="Pfam" id="PF00359">
    <property type="entry name" value="PTS_EIIA_2"/>
    <property type="match status" value="1"/>
</dbReference>
<dbReference type="InterPro" id="IPR006320">
    <property type="entry name" value="PTS_Nitro_regul"/>
</dbReference>
<name>A0A5P9NGK3_9GAMM</name>
<gene>
    <name evidence="2" type="primary">ptsN</name>
    <name evidence="2" type="ORF">EY643_04415</name>
</gene>
<dbReference type="NCBIfam" id="TIGR01419">
    <property type="entry name" value="nitro_reg_IIA"/>
    <property type="match status" value="1"/>
</dbReference>
<dbReference type="GO" id="GO:0009401">
    <property type="term" value="P:phosphoenolpyruvate-dependent sugar phosphotransferase system"/>
    <property type="evidence" value="ECO:0007669"/>
    <property type="project" value="InterPro"/>
</dbReference>
<dbReference type="GO" id="GO:0030295">
    <property type="term" value="F:protein kinase activator activity"/>
    <property type="evidence" value="ECO:0007669"/>
    <property type="project" value="TreeGrafter"/>
</dbReference>
<dbReference type="PROSITE" id="PS51094">
    <property type="entry name" value="PTS_EIIA_TYPE_2"/>
    <property type="match status" value="1"/>
</dbReference>
<dbReference type="Proteomes" id="UP000326287">
    <property type="component" value="Chromosome"/>
</dbReference>
<dbReference type="EMBL" id="CP036422">
    <property type="protein sequence ID" value="QFU74947.1"/>
    <property type="molecule type" value="Genomic_DNA"/>
</dbReference>
<proteinExistence type="predicted"/>
<dbReference type="RefSeq" id="WP_152661054.1">
    <property type="nucleotide sequence ID" value="NZ_CP036422.1"/>
</dbReference>
<dbReference type="InterPro" id="IPR002178">
    <property type="entry name" value="PTS_EIIA_type-2_dom"/>
</dbReference>
<dbReference type="InterPro" id="IPR051541">
    <property type="entry name" value="PTS_SugarTrans_NitroReg"/>
</dbReference>
<dbReference type="OrthoDB" id="95460at2"/>
<dbReference type="CDD" id="cd00211">
    <property type="entry name" value="PTS_IIA_fru"/>
    <property type="match status" value="1"/>
</dbReference>
<reference evidence="2 3" key="1">
    <citation type="submission" date="2019-02" db="EMBL/GenBank/DDBJ databases">
        <authorList>
            <person name="Li S.-H."/>
        </authorList>
    </citation>
    <scope>NUCLEOTIDE SEQUENCE [LARGE SCALE GENOMIC DNA]</scope>
    <source>
        <strain evidence="2 3">IMCC14385</strain>
    </source>
</reference>
<feature type="domain" description="PTS EIIA type-2" evidence="1">
    <location>
        <begin position="7"/>
        <end position="150"/>
    </location>
</feature>
<dbReference type="GO" id="GO:0008982">
    <property type="term" value="F:protein-N(PI)-phosphohistidine-sugar phosphotransferase activity"/>
    <property type="evidence" value="ECO:0007669"/>
    <property type="project" value="InterPro"/>
</dbReference>
<dbReference type="KEGG" id="halc:EY643_04415"/>
<evidence type="ECO:0000313" key="2">
    <source>
        <dbReference type="EMBL" id="QFU74947.1"/>
    </source>
</evidence>
<dbReference type="PANTHER" id="PTHR47738">
    <property type="entry name" value="PTS SYSTEM FRUCTOSE-LIKE EIIA COMPONENT-RELATED"/>
    <property type="match status" value="1"/>
</dbReference>
<evidence type="ECO:0000259" key="1">
    <source>
        <dbReference type="PROSITE" id="PS51094"/>
    </source>
</evidence>
<dbReference type="AlphaFoldDB" id="A0A5P9NGK3"/>
<keyword evidence="3" id="KW-1185">Reference proteome</keyword>
<accession>A0A5P9NGK3</accession>
<evidence type="ECO:0000313" key="3">
    <source>
        <dbReference type="Proteomes" id="UP000326287"/>
    </source>
</evidence>
<dbReference type="Gene3D" id="3.40.930.10">
    <property type="entry name" value="Mannitol-specific EII, Chain A"/>
    <property type="match status" value="1"/>
</dbReference>
<organism evidence="2 3">
    <name type="scientific">Halioglobus maricola</name>
    <dbReference type="NCBI Taxonomy" id="2601894"/>
    <lineage>
        <taxon>Bacteria</taxon>
        <taxon>Pseudomonadati</taxon>
        <taxon>Pseudomonadota</taxon>
        <taxon>Gammaproteobacteria</taxon>
        <taxon>Cellvibrionales</taxon>
        <taxon>Halieaceae</taxon>
        <taxon>Halioglobus</taxon>
    </lineage>
</organism>
<protein>
    <submittedName>
        <fullName evidence="2">PTS IIA-like nitrogen-regulatory protein PtsN</fullName>
    </submittedName>
</protein>